<sequence>MKRIGYFVGVIGIAFVLSTSYTVKMTHASSCCGTKEASAAEKSETKCVVCSKTIEKDKGVKVECEGKTVTLCCNDCAAAFKKDPCKYCDDEKCEKRKEHHHEEGHH</sequence>
<dbReference type="Proteomes" id="UP000032309">
    <property type="component" value="Unassembled WGS sequence"/>
</dbReference>
<accession>A0ABQ0JTQ1</accession>
<evidence type="ECO:0000313" key="3">
    <source>
        <dbReference type="Proteomes" id="UP000032309"/>
    </source>
</evidence>
<comment type="caution">
    <text evidence="2">The sequence shown here is derived from an EMBL/GenBank/DDBJ whole genome shotgun (WGS) entry which is preliminary data.</text>
</comment>
<proteinExistence type="predicted"/>
<keyword evidence="3" id="KW-1185">Reference proteome</keyword>
<organism evidence="2 3">
    <name type="scientific">Candidatus Brocadia sinica JPN1</name>
    <dbReference type="NCBI Taxonomy" id="1197129"/>
    <lineage>
        <taxon>Bacteria</taxon>
        <taxon>Pseudomonadati</taxon>
        <taxon>Planctomycetota</taxon>
        <taxon>Candidatus Brocadiia</taxon>
        <taxon>Candidatus Brocadiales</taxon>
        <taxon>Candidatus Brocadiaceae</taxon>
        <taxon>Candidatus Brocadia</taxon>
    </lineage>
</organism>
<evidence type="ECO:0000259" key="1">
    <source>
        <dbReference type="SMART" id="SM00746"/>
    </source>
</evidence>
<protein>
    <recommendedName>
        <fullName evidence="1">TRASH domain-containing protein</fullName>
    </recommendedName>
</protein>
<dbReference type="InterPro" id="IPR011017">
    <property type="entry name" value="TRASH_dom"/>
</dbReference>
<dbReference type="SMART" id="SM00746">
    <property type="entry name" value="TRASH"/>
    <property type="match status" value="1"/>
</dbReference>
<gene>
    <name evidence="2" type="ORF">BROSI_A0621</name>
</gene>
<dbReference type="RefSeq" id="WP_052562246.1">
    <property type="nucleotide sequence ID" value="NZ_BAFN01000001.1"/>
</dbReference>
<name>A0ABQ0JTQ1_9BACT</name>
<dbReference type="EMBL" id="BAFN01000001">
    <property type="protein sequence ID" value="GAN32111.1"/>
    <property type="molecule type" value="Genomic_DNA"/>
</dbReference>
<feature type="domain" description="TRASH" evidence="1">
    <location>
        <begin position="47"/>
        <end position="84"/>
    </location>
</feature>
<reference evidence="3" key="1">
    <citation type="journal article" date="2015" name="Genome Announc.">
        <title>Draft Genome Sequence of an Anaerobic Ammonium-Oxidizing Bacterium, "Candidatus Brocadia sinica".</title>
        <authorList>
            <person name="Oshiki M."/>
            <person name="Shinyako-Hata K."/>
            <person name="Satoh H."/>
            <person name="Okabe S."/>
        </authorList>
    </citation>
    <scope>NUCLEOTIDE SEQUENCE [LARGE SCALE GENOMIC DNA]</scope>
    <source>
        <strain evidence="3">JPN1</strain>
    </source>
</reference>
<evidence type="ECO:0000313" key="2">
    <source>
        <dbReference type="EMBL" id="GAN32111.1"/>
    </source>
</evidence>